<dbReference type="KEGG" id="cheb:HH215_28460"/>
<sequence>MASKEEVVIGASGGASSDIKKLNTELTRQMKMLQRLDNLTNTVQPKAGSKAASSSSYYDSTWVQTTNKVNEIMGKVLETVDETGKLTDVTHTTMEWGYNQRTEALNRVRQSRQASRLPGRTITQRDSSGKWWNDPAMKKVVDLSRKSEKVFKWAGYAGDAIELATTKPGKELHGAIGEMAGEFVGSLVGGAVGTLVPIPGATIVGAYLGSEAFGRVGKHIGTNFNNYVDWVNETSGMIRENVSNEWSSFQEKYNDFSGQAREKFIEIKGKVTENFDFAANQTKQYLADNLGIDIDKVSSRANDKFNEVKEIVGENLDYAADQTKQYLSDNIGINLDDIASRMNNKVNEVTEKVEESFNDAVDRTKAFFGFGGKKDKPEKTDKEPYKYSEAELKILNGPPKPLTLQDVKVQEWLHKQQNFPMYSSTMSPFPVLSNSSESAKQPSSPSPAPVNVSLPPGAIQLSLPGNELNYEELSAVLGEKLTAAIKQSLMNSNVAFNAGR</sequence>
<proteinExistence type="predicted"/>
<gene>
    <name evidence="2" type="ORF">HH215_28460</name>
</gene>
<evidence type="ECO:0000313" key="3">
    <source>
        <dbReference type="Proteomes" id="UP000502248"/>
    </source>
</evidence>
<dbReference type="Proteomes" id="UP000502248">
    <property type="component" value="Chromosome"/>
</dbReference>
<protein>
    <submittedName>
        <fullName evidence="2">Uncharacterized protein</fullName>
    </submittedName>
</protein>
<dbReference type="AlphaFoldDB" id="A0A7Z2VPE2"/>
<name>A0A7Z2VPE2_9BACL</name>
<dbReference type="EMBL" id="CP051680">
    <property type="protein sequence ID" value="QJD86717.1"/>
    <property type="molecule type" value="Genomic_DNA"/>
</dbReference>
<evidence type="ECO:0000256" key="1">
    <source>
        <dbReference type="SAM" id="MobiDB-lite"/>
    </source>
</evidence>
<accession>A0A7Z2VPE2</accession>
<feature type="region of interest" description="Disordered" evidence="1">
    <location>
        <begin position="431"/>
        <end position="451"/>
    </location>
</feature>
<keyword evidence="3" id="KW-1185">Reference proteome</keyword>
<reference evidence="2 3" key="1">
    <citation type="submission" date="2020-04" db="EMBL/GenBank/DDBJ databases">
        <title>Genome sequencing of novel species.</title>
        <authorList>
            <person name="Heo J."/>
            <person name="Kim S.-J."/>
            <person name="Kim J.-S."/>
            <person name="Hong S.-B."/>
            <person name="Kwon S.-W."/>
        </authorList>
    </citation>
    <scope>NUCLEOTIDE SEQUENCE [LARGE SCALE GENOMIC DNA]</scope>
    <source>
        <strain evidence="2 3">MFER-1</strain>
    </source>
</reference>
<feature type="compositionally biased region" description="Low complexity" evidence="1">
    <location>
        <begin position="433"/>
        <end position="451"/>
    </location>
</feature>
<organism evidence="2 3">
    <name type="scientific">Cohnella herbarum</name>
    <dbReference type="NCBI Taxonomy" id="2728023"/>
    <lineage>
        <taxon>Bacteria</taxon>
        <taxon>Bacillati</taxon>
        <taxon>Bacillota</taxon>
        <taxon>Bacilli</taxon>
        <taxon>Bacillales</taxon>
        <taxon>Paenibacillaceae</taxon>
        <taxon>Cohnella</taxon>
    </lineage>
</organism>
<dbReference type="RefSeq" id="WP_169282963.1">
    <property type="nucleotide sequence ID" value="NZ_CP051680.1"/>
</dbReference>
<evidence type="ECO:0000313" key="2">
    <source>
        <dbReference type="EMBL" id="QJD86717.1"/>
    </source>
</evidence>
<dbReference type="Gene3D" id="1.20.120.20">
    <property type="entry name" value="Apolipoprotein"/>
    <property type="match status" value="1"/>
</dbReference>
<feature type="region of interest" description="Disordered" evidence="1">
    <location>
        <begin position="109"/>
        <end position="129"/>
    </location>
</feature>